<sequence length="86" mass="9478">MTTAVDIRAAGHNIIVTLADTILKDGVETEVETYEFVKAGETRTFHVHQARDLFVTEVRDDETELNALIAANDTAGARQFITDSDL</sequence>
<protein>
    <submittedName>
        <fullName evidence="1">Uncharacterized protein</fullName>
    </submittedName>
</protein>
<name>A0AB74UGK1_9VIRU</name>
<dbReference type="EMBL" id="PQ287320">
    <property type="protein sequence ID" value="XHV10521.1"/>
    <property type="molecule type" value="Genomic_DNA"/>
</dbReference>
<proteinExistence type="predicted"/>
<reference evidence="1" key="1">
    <citation type="submission" date="2024-10" db="EMBL/GenBank/DDBJ databases">
        <title>Genetic diversity among independent isolates of the Dolichocephalovirinae subfamily.</title>
        <authorList>
            <person name="Ely B."/>
            <person name="Thomas Q."/>
            <person name="Mohammadi T."/>
        </authorList>
    </citation>
    <scope>NUCLEOTIDE SEQUENCE</scope>
</reference>
<gene>
    <name evidence="1" type="ORF">BL57_049</name>
</gene>
<accession>A0AB74UGK1</accession>
<organism evidence="1">
    <name type="scientific">Caulobacter phage BL57</name>
    <dbReference type="NCBI Taxonomy" id="3348355"/>
    <lineage>
        <taxon>Viruses</taxon>
    </lineage>
</organism>
<evidence type="ECO:0000313" key="1">
    <source>
        <dbReference type="EMBL" id="XHV10521.1"/>
    </source>
</evidence>